<dbReference type="Proteomes" id="UP000069773">
    <property type="component" value="Unassembled WGS sequence"/>
</dbReference>
<reference evidence="1 2" key="1">
    <citation type="journal article" date="2016" name="Genome Announc.">
        <title>Draft Genome Sequences of Five Rapidly Growing Mycobacterium Species, M. thermoresistibile, M. fortuitum subsp. acetamidolyticum, M. canariasense, M. brisbanense, and M. novocastrense.</title>
        <authorList>
            <person name="Katahira K."/>
            <person name="Ogura Y."/>
            <person name="Gotoh Y."/>
            <person name="Hayashi T."/>
        </authorList>
    </citation>
    <scope>NUCLEOTIDE SEQUENCE [LARGE SCALE GENOMIC DNA]</scope>
    <source>
        <strain evidence="1 2">JCM18114</strain>
    </source>
</reference>
<protein>
    <submittedName>
        <fullName evidence="1">Nuclear pore complex protein Nup155</fullName>
    </submittedName>
</protein>
<dbReference type="RefSeq" id="WP_308206399.1">
    <property type="nucleotide sequence ID" value="NZ_BCTA01000023.1"/>
</dbReference>
<keyword evidence="2" id="KW-1185">Reference proteome</keyword>
<proteinExistence type="predicted"/>
<accession>A0ABQ0KGQ1</accession>
<dbReference type="EMBL" id="BCTA01000023">
    <property type="protein sequence ID" value="GAT08391.1"/>
    <property type="molecule type" value="Genomic_DNA"/>
</dbReference>
<name>A0ABQ0KGQ1_MYCNV</name>
<comment type="caution">
    <text evidence="1">The sequence shown here is derived from an EMBL/GenBank/DDBJ whole genome shotgun (WGS) entry which is preliminary data.</text>
</comment>
<organism evidence="1 2">
    <name type="scientific">Mycolicibacterium novocastrense</name>
    <name type="common">Mycobacterium novocastrense</name>
    <dbReference type="NCBI Taxonomy" id="59813"/>
    <lineage>
        <taxon>Bacteria</taxon>
        <taxon>Bacillati</taxon>
        <taxon>Actinomycetota</taxon>
        <taxon>Actinomycetes</taxon>
        <taxon>Mycobacteriales</taxon>
        <taxon>Mycobacteriaceae</taxon>
        <taxon>Mycolicibacterium</taxon>
    </lineage>
</organism>
<evidence type="ECO:0000313" key="1">
    <source>
        <dbReference type="EMBL" id="GAT08391.1"/>
    </source>
</evidence>
<gene>
    <name evidence="1" type="ORF">RMCN_1524</name>
</gene>
<evidence type="ECO:0000313" key="2">
    <source>
        <dbReference type="Proteomes" id="UP000069773"/>
    </source>
</evidence>
<sequence length="59" mass="6209">MNTITASPNPLKSVLVSISPVKYKVNATPIATTSTGSRFQMNNAIATPTITRLSVASDM</sequence>